<dbReference type="Gene3D" id="3.40.1190.20">
    <property type="match status" value="2"/>
</dbReference>
<keyword evidence="1 7" id="KW-0547">Nucleotide-binding</keyword>
<dbReference type="GO" id="GO:0047453">
    <property type="term" value="F:ATP-dependent NAD(P)H-hydrate dehydratase activity"/>
    <property type="evidence" value="ECO:0007669"/>
    <property type="project" value="UniProtKB-UniRule"/>
</dbReference>
<feature type="binding site" evidence="7">
    <location>
        <position position="233"/>
    </location>
    <ligand>
        <name>(6S)-NADPHX</name>
        <dbReference type="ChEBI" id="CHEBI:64076"/>
    </ligand>
</feature>
<dbReference type="InterPro" id="IPR000631">
    <property type="entry name" value="CARKD"/>
</dbReference>
<feature type="binding site" evidence="7">
    <location>
        <begin position="204"/>
        <end position="208"/>
    </location>
    <ligand>
        <name>ATP</name>
        <dbReference type="ChEBI" id="CHEBI:30616"/>
    </ligand>
</feature>
<dbReference type="GO" id="GO:0005524">
    <property type="term" value="F:ATP binding"/>
    <property type="evidence" value="ECO:0007669"/>
    <property type="project" value="UniProtKB-KW"/>
</dbReference>
<evidence type="ECO:0000256" key="2">
    <source>
        <dbReference type="ARBA" id="ARBA00022840"/>
    </source>
</evidence>
<keyword evidence="2 7" id="KW-0067">ATP-binding</keyword>
<dbReference type="PANTHER" id="PTHR12592:SF0">
    <property type="entry name" value="ATP-DEPENDENT (S)-NAD(P)H-HYDRATE DEHYDRATASE"/>
    <property type="match status" value="1"/>
</dbReference>
<protein>
    <recommendedName>
        <fullName evidence="7">ATP-dependent (S)-NAD(P)H-hydrate dehydratase</fullName>
        <ecNumber evidence="7">4.2.1.93</ecNumber>
    </recommendedName>
    <alternativeName>
        <fullName evidence="7">ATP-dependent NAD(P)HX dehydratase</fullName>
    </alternativeName>
</protein>
<reference evidence="9" key="1">
    <citation type="journal article" date="2004" name="Curr. Biol.">
        <title>Genome compaction and stability in microsporidian intracellular parasites.</title>
        <authorList>
            <person name="Slamovits C.H."/>
            <person name="Fast N.M."/>
            <person name="Law J.S."/>
            <person name="Keeling P.J."/>
        </authorList>
    </citation>
    <scope>NUCLEOTIDE SEQUENCE</scope>
</reference>
<dbReference type="Pfam" id="PF01256">
    <property type="entry name" value="Carb_kinase"/>
    <property type="match status" value="1"/>
</dbReference>
<keyword evidence="7" id="KW-0597">Phosphoprotein</keyword>
<feature type="binding site" evidence="7">
    <location>
        <begin position="223"/>
        <end position="232"/>
    </location>
    <ligand>
        <name>ATP</name>
        <dbReference type="ChEBI" id="CHEBI:30616"/>
    </ligand>
</feature>
<evidence type="ECO:0000256" key="3">
    <source>
        <dbReference type="ARBA" id="ARBA00022857"/>
    </source>
</evidence>
<dbReference type="EC" id="4.2.1.93" evidence="7"/>
<dbReference type="GO" id="GO:0005737">
    <property type="term" value="C:cytoplasm"/>
    <property type="evidence" value="ECO:0007669"/>
    <property type="project" value="UniProtKB-SubCell"/>
</dbReference>
<dbReference type="HAMAP" id="MF_01965">
    <property type="entry name" value="NADHX_dehydratase"/>
    <property type="match status" value="1"/>
</dbReference>
<evidence type="ECO:0000313" key="9">
    <source>
        <dbReference type="EMBL" id="AAT12360.1"/>
    </source>
</evidence>
<dbReference type="SUPFAM" id="SSF53613">
    <property type="entry name" value="Ribokinase-like"/>
    <property type="match status" value="1"/>
</dbReference>
<feature type="domain" description="YjeF C-terminal" evidence="8">
    <location>
        <begin position="40"/>
        <end position="297"/>
    </location>
</feature>
<evidence type="ECO:0000259" key="8">
    <source>
        <dbReference type="PROSITE" id="PS51383"/>
    </source>
</evidence>
<sequence length="315" mass="35357">MQCWQVSFLHFSLTASETNWILQLCLGSCIICYATMQKTLMETISYLLSHPSRDAVKGERGTVLILGGSHEYTGAPYFAAMGSLRAGADLVYVFAQEEAVQSIKTLIPEAIVMTIEYREWVLRRITACAIGPGLGRIGDETLKIISLILQYLNSNEVPLVVDGDGLRYYNENVFKEYKTMFLTPNINEKLKTRWIKESHCLIEKGRKDIIRLENSCINVTERGSVKRCGGQGDILVGILCAIVSLLPKKRNKEQLIACAECACKLTRLACRAAYKEKWTSLIASDILDKIPDVMLQYRHPKNKNTHTLGSFESGH</sequence>
<keyword evidence="7" id="KW-0963">Cytoplasm</keyword>
<organism evidence="9">
    <name type="scientific">Antonospora locustae</name>
    <name type="common">Microsporidian parasite</name>
    <name type="synonym">Nosema locustae</name>
    <dbReference type="NCBI Taxonomy" id="278021"/>
    <lineage>
        <taxon>Eukaryota</taxon>
        <taxon>Fungi</taxon>
        <taxon>Fungi incertae sedis</taxon>
        <taxon>Microsporidia</taxon>
        <taxon>Antonospora</taxon>
    </lineage>
</organism>
<dbReference type="PROSITE" id="PS51383">
    <property type="entry name" value="YJEF_C_3"/>
    <property type="match status" value="1"/>
</dbReference>
<comment type="subcellular location">
    <subcellularLocation>
        <location evidence="7">Cytoplasm</location>
    </subcellularLocation>
</comment>
<proteinExistence type="inferred from homology"/>
<keyword evidence="4 7" id="KW-0520">NAD</keyword>
<dbReference type="GO" id="GO:0046496">
    <property type="term" value="P:nicotinamide nucleotide metabolic process"/>
    <property type="evidence" value="ECO:0007669"/>
    <property type="project" value="UniProtKB-UniRule"/>
</dbReference>
<accession>Q6E6C7</accession>
<dbReference type="GO" id="GO:0110051">
    <property type="term" value="P:metabolite repair"/>
    <property type="evidence" value="ECO:0007669"/>
    <property type="project" value="TreeGrafter"/>
</dbReference>
<evidence type="ECO:0000256" key="6">
    <source>
        <dbReference type="ARBA" id="ARBA00047472"/>
    </source>
</evidence>
<comment type="similarity">
    <text evidence="7">Belongs to the NnrD/CARKD family.</text>
</comment>
<feature type="binding site" evidence="7">
    <location>
        <position position="133"/>
    </location>
    <ligand>
        <name>(6S)-NADPHX</name>
        <dbReference type="ChEBI" id="CHEBI:64076"/>
    </ligand>
</feature>
<dbReference type="EMBL" id="AY548902">
    <property type="protein sequence ID" value="AAT12360.1"/>
    <property type="molecule type" value="Genomic_DNA"/>
</dbReference>
<feature type="binding site" evidence="7">
    <location>
        <begin position="185"/>
        <end position="191"/>
    </location>
    <ligand>
        <name>(6S)-NADPHX</name>
        <dbReference type="ChEBI" id="CHEBI:64076"/>
    </ligand>
</feature>
<comment type="cofactor">
    <cofactor evidence="7">
        <name>Mg(2+)</name>
        <dbReference type="ChEBI" id="CHEBI:18420"/>
    </cofactor>
</comment>
<dbReference type="PANTHER" id="PTHR12592">
    <property type="entry name" value="ATP-DEPENDENT (S)-NAD(P)H-HYDRATE DEHYDRATASE FAMILY MEMBER"/>
    <property type="match status" value="1"/>
</dbReference>
<comment type="catalytic activity">
    <reaction evidence="6 7">
        <text>(6S)-NADPHX + ATP = ADP + phosphate + NADPH + H(+)</text>
        <dbReference type="Rhea" id="RHEA:32231"/>
        <dbReference type="ChEBI" id="CHEBI:15378"/>
        <dbReference type="ChEBI" id="CHEBI:30616"/>
        <dbReference type="ChEBI" id="CHEBI:43474"/>
        <dbReference type="ChEBI" id="CHEBI:57783"/>
        <dbReference type="ChEBI" id="CHEBI:64076"/>
        <dbReference type="ChEBI" id="CHEBI:456216"/>
        <dbReference type="EC" id="4.2.1.93"/>
    </reaction>
</comment>
<dbReference type="AlphaFoldDB" id="Q6E6C7"/>
<name>Q6E6C7_ANTLO</name>
<dbReference type="InterPro" id="IPR029056">
    <property type="entry name" value="Ribokinase-like"/>
</dbReference>
<dbReference type="CDD" id="cd01171">
    <property type="entry name" value="YXKO-related"/>
    <property type="match status" value="1"/>
</dbReference>
<evidence type="ECO:0000256" key="7">
    <source>
        <dbReference type="HAMAP-Rule" id="MF_03157"/>
    </source>
</evidence>
<keyword evidence="5 7" id="KW-0456">Lyase</keyword>
<comment type="catalytic activity">
    <reaction evidence="7">
        <text>(6S)-NADHX + ATP = ADP + phosphate + NADH + H(+)</text>
        <dbReference type="Rhea" id="RHEA:19017"/>
        <dbReference type="ChEBI" id="CHEBI:15378"/>
        <dbReference type="ChEBI" id="CHEBI:30616"/>
        <dbReference type="ChEBI" id="CHEBI:43474"/>
        <dbReference type="ChEBI" id="CHEBI:57945"/>
        <dbReference type="ChEBI" id="CHEBI:64074"/>
        <dbReference type="ChEBI" id="CHEBI:456216"/>
        <dbReference type="EC" id="4.2.1.93"/>
    </reaction>
</comment>
<evidence type="ECO:0000256" key="1">
    <source>
        <dbReference type="ARBA" id="ARBA00022741"/>
    </source>
</evidence>
<comment type="function">
    <text evidence="7">Catalyzes the dehydration of the S-form of NAD(P)HX at the expense of ATP, which is converted to ADP. Together with NAD(P)HX epimerase, which catalyzes the epimerization of the S- and R-forms, the enzyme allows the repair of both epimers of NAD(P)HX, a damaged form of NAD(P)H that is a result of enzymatic or heat-dependent hydration.</text>
</comment>
<evidence type="ECO:0000256" key="5">
    <source>
        <dbReference type="ARBA" id="ARBA00023239"/>
    </source>
</evidence>
<keyword evidence="3" id="KW-0521">NADP</keyword>
<evidence type="ECO:0000256" key="4">
    <source>
        <dbReference type="ARBA" id="ARBA00023027"/>
    </source>
</evidence>